<evidence type="ECO:0000256" key="9">
    <source>
        <dbReference type="ARBA" id="ARBA00022687"/>
    </source>
</evidence>
<evidence type="ECO:0000256" key="17">
    <source>
        <dbReference type="SAM" id="MobiDB-lite"/>
    </source>
</evidence>
<evidence type="ECO:0000256" key="16">
    <source>
        <dbReference type="ARBA" id="ARBA00023228"/>
    </source>
</evidence>
<evidence type="ECO:0000313" key="20">
    <source>
        <dbReference type="RefSeq" id="XP_013912272.1"/>
    </source>
</evidence>
<dbReference type="InterPro" id="IPR036020">
    <property type="entry name" value="WW_dom_sf"/>
</dbReference>
<dbReference type="SMART" id="SM00456">
    <property type="entry name" value="WW"/>
    <property type="match status" value="2"/>
</dbReference>
<keyword evidence="10" id="KW-0053">Apoptosis</keyword>
<name>A0A6I9XEI0_9SAUR</name>
<dbReference type="GO" id="GO:0071560">
    <property type="term" value="P:cellular response to transforming growth factor beta stimulus"/>
    <property type="evidence" value="ECO:0007669"/>
    <property type="project" value="UniProtKB-ARBA"/>
</dbReference>
<keyword evidence="19" id="KW-1185">Reference proteome</keyword>
<feature type="non-terminal residue" evidence="20">
    <location>
        <position position="390"/>
    </location>
</feature>
<dbReference type="GO" id="GO:0006915">
    <property type="term" value="P:apoptotic process"/>
    <property type="evidence" value="ECO:0007669"/>
    <property type="project" value="UniProtKB-KW"/>
</dbReference>
<dbReference type="SUPFAM" id="SSF51045">
    <property type="entry name" value="WW domain"/>
    <property type="match status" value="2"/>
</dbReference>
<comment type="similarity">
    <text evidence="5">Belongs to the short-chain dehydrogenases/reductases (SDR) family.</text>
</comment>
<reference evidence="20" key="1">
    <citation type="submission" date="2025-08" db="UniProtKB">
        <authorList>
            <consortium name="RefSeq"/>
        </authorList>
    </citation>
    <scope>IDENTIFICATION</scope>
</reference>
<evidence type="ECO:0000256" key="1">
    <source>
        <dbReference type="ARBA" id="ARBA00004173"/>
    </source>
</evidence>
<dbReference type="GO" id="GO:0009966">
    <property type="term" value="P:regulation of signal transduction"/>
    <property type="evidence" value="ECO:0007669"/>
    <property type="project" value="UniProtKB-ARBA"/>
</dbReference>
<dbReference type="GO" id="GO:0005634">
    <property type="term" value="C:nucleus"/>
    <property type="evidence" value="ECO:0007669"/>
    <property type="project" value="UniProtKB-ARBA"/>
</dbReference>
<dbReference type="PANTHER" id="PTHR24320:SF282">
    <property type="entry name" value="WW DOMAIN-CONTAINING OXIDOREDUCTASE"/>
    <property type="match status" value="1"/>
</dbReference>
<dbReference type="FunFam" id="2.20.70.10:FF:000032">
    <property type="entry name" value="WW domain containing oxidoreductase"/>
    <property type="match status" value="1"/>
</dbReference>
<evidence type="ECO:0000256" key="2">
    <source>
        <dbReference type="ARBA" id="ARBA00004371"/>
    </source>
</evidence>
<accession>A0A6I9XEI0</accession>
<dbReference type="GO" id="GO:0019899">
    <property type="term" value="F:enzyme binding"/>
    <property type="evidence" value="ECO:0007669"/>
    <property type="project" value="UniProtKB-ARBA"/>
</dbReference>
<keyword evidence="16" id="KW-0458">Lysosome</keyword>
<dbReference type="PROSITE" id="PS50020">
    <property type="entry name" value="WW_DOMAIN_2"/>
    <property type="match status" value="2"/>
</dbReference>
<gene>
    <name evidence="20" type="primary">WWOX</name>
</gene>
<evidence type="ECO:0000256" key="14">
    <source>
        <dbReference type="ARBA" id="ARBA00023034"/>
    </source>
</evidence>
<keyword evidence="15" id="KW-0496">Mitochondrion</keyword>
<dbReference type="GO" id="GO:0016491">
    <property type="term" value="F:oxidoreductase activity"/>
    <property type="evidence" value="ECO:0007669"/>
    <property type="project" value="UniProtKB-KW"/>
</dbReference>
<dbReference type="PANTHER" id="PTHR24320">
    <property type="entry name" value="RETINOL DEHYDROGENASE"/>
    <property type="match status" value="1"/>
</dbReference>
<feature type="domain" description="WW" evidence="18">
    <location>
        <begin position="57"/>
        <end position="90"/>
    </location>
</feature>
<keyword evidence="13" id="KW-0560">Oxidoreductase</keyword>
<dbReference type="Pfam" id="PF00397">
    <property type="entry name" value="WW"/>
    <property type="match status" value="2"/>
</dbReference>
<evidence type="ECO:0000256" key="11">
    <source>
        <dbReference type="ARBA" id="ARBA00022737"/>
    </source>
</evidence>
<protein>
    <recommendedName>
        <fullName evidence="6">WW domain-containing oxidoreductase</fullName>
    </recommendedName>
</protein>
<proteinExistence type="inferred from homology"/>
<dbReference type="Proteomes" id="UP000504617">
    <property type="component" value="Unplaced"/>
</dbReference>
<keyword evidence="11" id="KW-0677">Repeat</keyword>
<dbReference type="CTD" id="51741"/>
<keyword evidence="12" id="KW-0521">NADP</keyword>
<evidence type="ECO:0000313" key="19">
    <source>
        <dbReference type="Proteomes" id="UP000504617"/>
    </source>
</evidence>
<evidence type="ECO:0000256" key="4">
    <source>
        <dbReference type="ARBA" id="ARBA00004555"/>
    </source>
</evidence>
<feature type="domain" description="WW" evidence="18">
    <location>
        <begin position="16"/>
        <end position="49"/>
    </location>
</feature>
<dbReference type="Gene3D" id="3.40.50.720">
    <property type="entry name" value="NAD(P)-binding Rossmann-like Domain"/>
    <property type="match status" value="1"/>
</dbReference>
<evidence type="ECO:0000256" key="12">
    <source>
        <dbReference type="ARBA" id="ARBA00022857"/>
    </source>
</evidence>
<evidence type="ECO:0000256" key="5">
    <source>
        <dbReference type="ARBA" id="ARBA00006484"/>
    </source>
</evidence>
<feature type="region of interest" description="Disordered" evidence="17">
    <location>
        <begin position="1"/>
        <end position="22"/>
    </location>
</feature>
<keyword evidence="8" id="KW-0597">Phosphoprotein</keyword>
<dbReference type="FunFam" id="3.40.50.720:FF:000353">
    <property type="entry name" value="WW domain-containing oxidoreductase"/>
    <property type="match status" value="1"/>
</dbReference>
<keyword evidence="14" id="KW-0333">Golgi apparatus</keyword>
<dbReference type="RefSeq" id="XP_013912272.1">
    <property type="nucleotide sequence ID" value="XM_014056797.1"/>
</dbReference>
<dbReference type="SUPFAM" id="SSF51735">
    <property type="entry name" value="NAD(P)-binding Rossmann-fold domains"/>
    <property type="match status" value="1"/>
</dbReference>
<evidence type="ECO:0000256" key="3">
    <source>
        <dbReference type="ARBA" id="ARBA00004496"/>
    </source>
</evidence>
<evidence type="ECO:0000259" key="18">
    <source>
        <dbReference type="PROSITE" id="PS50020"/>
    </source>
</evidence>
<dbReference type="KEGG" id="tsr:106541373"/>
<evidence type="ECO:0000256" key="13">
    <source>
        <dbReference type="ARBA" id="ARBA00023002"/>
    </source>
</evidence>
<evidence type="ECO:0000256" key="15">
    <source>
        <dbReference type="ARBA" id="ARBA00023128"/>
    </source>
</evidence>
<sequence>MAALKFAGLDDTDSEEELPPGWEERTTKDGWVYYANHLEERTQWDHPKSGKRKRVAGDLPYGWEQETDENGQVYFVDHINKRTTYLDPRMAFTVEDNPMKSNMKQKYDGNTTAMEVLEGRDLSDKVIIITGANAGIGLETAKSFALHGAHVILACRNTSRADEAVRQILKEWHKAKVEAITLDLASLQSVWEFAETFKSKNLALHVLVCNAAVFGLPWQLTEDGLERTFQVNHLGHFYLIQLLKDVLCRSAPARIVMVSSESHRFMDIKENSGKLDFNLLSPSKKDYWAMLAYNRSKLCNILLSNELNRRLSTHGVISNAVHPGNLIYSSLHHNWWFYTLLFTLARPFTKSLQQGAATTVYCAVAAELEGLGGMYFNNCCRCVPSQQAQN</sequence>
<dbReference type="PROSITE" id="PS01159">
    <property type="entry name" value="WW_DOMAIN_1"/>
    <property type="match status" value="2"/>
</dbReference>
<dbReference type="Pfam" id="PF00106">
    <property type="entry name" value="adh_short"/>
    <property type="match status" value="1"/>
</dbReference>
<dbReference type="GO" id="GO:0005764">
    <property type="term" value="C:lysosome"/>
    <property type="evidence" value="ECO:0007669"/>
    <property type="project" value="UniProtKB-SubCell"/>
</dbReference>
<comment type="subcellular location">
    <subcellularLocation>
        <location evidence="3">Cytoplasm</location>
    </subcellularLocation>
    <subcellularLocation>
        <location evidence="4">Golgi apparatus</location>
    </subcellularLocation>
    <subcellularLocation>
        <location evidence="2">Lysosome</location>
    </subcellularLocation>
    <subcellularLocation>
        <location evidence="1">Mitochondrion</location>
    </subcellularLocation>
</comment>
<evidence type="ECO:0000256" key="7">
    <source>
        <dbReference type="ARBA" id="ARBA00022490"/>
    </source>
</evidence>
<dbReference type="GO" id="GO:0016055">
    <property type="term" value="P:Wnt signaling pathway"/>
    <property type="evidence" value="ECO:0007669"/>
    <property type="project" value="UniProtKB-KW"/>
</dbReference>
<keyword evidence="9" id="KW-0879">Wnt signaling pathway</keyword>
<evidence type="ECO:0000256" key="6">
    <source>
        <dbReference type="ARBA" id="ARBA00016094"/>
    </source>
</evidence>
<keyword evidence="7" id="KW-0963">Cytoplasm</keyword>
<dbReference type="GO" id="GO:0005739">
    <property type="term" value="C:mitochondrion"/>
    <property type="evidence" value="ECO:0007669"/>
    <property type="project" value="UniProtKB-SubCell"/>
</dbReference>
<dbReference type="CDD" id="cd00201">
    <property type="entry name" value="WW"/>
    <property type="match status" value="2"/>
</dbReference>
<evidence type="ECO:0000256" key="8">
    <source>
        <dbReference type="ARBA" id="ARBA00022553"/>
    </source>
</evidence>
<dbReference type="InterPro" id="IPR036291">
    <property type="entry name" value="NAD(P)-bd_dom_sf"/>
</dbReference>
<dbReference type="PRINTS" id="PR00081">
    <property type="entry name" value="GDHRDH"/>
</dbReference>
<evidence type="ECO:0000256" key="10">
    <source>
        <dbReference type="ARBA" id="ARBA00022703"/>
    </source>
</evidence>
<dbReference type="GeneID" id="106541373"/>
<dbReference type="InterPro" id="IPR002347">
    <property type="entry name" value="SDR_fam"/>
</dbReference>
<dbReference type="FunFam" id="2.20.70.10:FF:000040">
    <property type="entry name" value="WW domain containing oxidoreductase"/>
    <property type="match status" value="1"/>
</dbReference>
<dbReference type="InterPro" id="IPR001202">
    <property type="entry name" value="WW_dom"/>
</dbReference>
<dbReference type="AlphaFoldDB" id="A0A6I9XEI0"/>
<dbReference type="GO" id="GO:0005794">
    <property type="term" value="C:Golgi apparatus"/>
    <property type="evidence" value="ECO:0007669"/>
    <property type="project" value="UniProtKB-SubCell"/>
</dbReference>
<dbReference type="OrthoDB" id="9989144at2759"/>
<organism evidence="19 20">
    <name type="scientific">Thamnophis sirtalis</name>
    <dbReference type="NCBI Taxonomy" id="35019"/>
    <lineage>
        <taxon>Eukaryota</taxon>
        <taxon>Metazoa</taxon>
        <taxon>Chordata</taxon>
        <taxon>Craniata</taxon>
        <taxon>Vertebrata</taxon>
        <taxon>Euteleostomi</taxon>
        <taxon>Lepidosauria</taxon>
        <taxon>Squamata</taxon>
        <taxon>Bifurcata</taxon>
        <taxon>Unidentata</taxon>
        <taxon>Episquamata</taxon>
        <taxon>Toxicofera</taxon>
        <taxon>Serpentes</taxon>
        <taxon>Colubroidea</taxon>
        <taxon>Colubridae</taxon>
        <taxon>Natricinae</taxon>
        <taxon>Thamnophis</taxon>
    </lineage>
</organism>
<dbReference type="Gene3D" id="2.20.70.10">
    <property type="match status" value="2"/>
</dbReference>